<dbReference type="RefSeq" id="WP_085009535.1">
    <property type="nucleotide sequence ID" value="NZ_NAAD01000003.1"/>
</dbReference>
<dbReference type="OrthoDB" id="9793553at2"/>
<sequence length="349" mass="39964">MNLLVIAEQFQDRLFAKYADRLLPSHRHALRAILRCRTPASGELHVRCPDCGRHEWRPLSCGHRSCPQCQNHEASQWLDRQQAKLLPVSYFMVTFTLPCELRALAWNFQSKTYAMLFACAIATLKDFGLNPKHLGADLGMTAVLHTQTRRLDYHPHLHVIVPGGGIDKRRRQWKKLKGGYLFNAFNIAKVFRAKFLEVINKAGLKLSVGVREKWVVDCEHVGQGLPALKYLSRYLYRGVISENNILSCRDGEVTFRYIESETGNTCTRTVKGEDFLWLVLQHVLPRGFRRVRDYGFLHGNAKKVLKLVQLILHVMLEAKPPRPRPVIPCPCCRTAMIVTAFRRPAWASG</sequence>
<organism evidence="3 4">
    <name type="scientific">Geothermobacter hydrogeniphilus</name>
    <dbReference type="NCBI Taxonomy" id="1969733"/>
    <lineage>
        <taxon>Bacteria</taxon>
        <taxon>Pseudomonadati</taxon>
        <taxon>Thermodesulfobacteriota</taxon>
        <taxon>Desulfuromonadia</taxon>
        <taxon>Desulfuromonadales</taxon>
        <taxon>Geothermobacteraceae</taxon>
        <taxon>Geothermobacter</taxon>
    </lineage>
</organism>
<dbReference type="InterPro" id="IPR007069">
    <property type="entry name" value="Transposase_32"/>
</dbReference>
<accession>A0A1X0YBE5</accession>
<dbReference type="GO" id="GO:0004803">
    <property type="term" value="F:transposase activity"/>
    <property type="evidence" value="ECO:0007669"/>
    <property type="project" value="InterPro"/>
</dbReference>
<evidence type="ECO:0000313" key="4">
    <source>
        <dbReference type="Proteomes" id="UP000193136"/>
    </source>
</evidence>
<dbReference type="STRING" id="1969733.B5V00_04355"/>
<dbReference type="AlphaFoldDB" id="A0A1X0YBE5"/>
<evidence type="ECO:0000259" key="2">
    <source>
        <dbReference type="Pfam" id="PF14319"/>
    </source>
</evidence>
<protein>
    <submittedName>
        <fullName evidence="3">IS91 family transposase</fullName>
    </submittedName>
</protein>
<evidence type="ECO:0000313" key="3">
    <source>
        <dbReference type="EMBL" id="ORJ62521.1"/>
    </source>
</evidence>
<dbReference type="Pfam" id="PF04986">
    <property type="entry name" value="Y2_Tnp"/>
    <property type="match status" value="1"/>
</dbReference>
<dbReference type="InterPro" id="IPR026889">
    <property type="entry name" value="Zn_Tnp"/>
</dbReference>
<dbReference type="GO" id="GO:0006313">
    <property type="term" value="P:DNA transposition"/>
    <property type="evidence" value="ECO:0007669"/>
    <property type="project" value="InterPro"/>
</dbReference>
<gene>
    <name evidence="3" type="ORF">B5V00_04355</name>
</gene>
<comment type="caution">
    <text evidence="3">The sequence shown here is derived from an EMBL/GenBank/DDBJ whole genome shotgun (WGS) entry which is preliminary data.</text>
</comment>
<proteinExistence type="predicted"/>
<reference evidence="3 4" key="1">
    <citation type="submission" date="2017-03" db="EMBL/GenBank/DDBJ databases">
        <title>Genome sequence of Geothermobacter sp. EPR-M, Deep-Sea Iron Reducer.</title>
        <authorList>
            <person name="Tully B."/>
            <person name="Savalia P."/>
            <person name="Abuyen K."/>
            <person name="Baughan C."/>
            <person name="Romero E."/>
            <person name="Ronkowski C."/>
            <person name="Torres B."/>
            <person name="Tremblay J."/>
            <person name="Trujillo A."/>
            <person name="Tyler M."/>
            <person name="Perez-Rodriguez I."/>
            <person name="Amend J."/>
        </authorList>
    </citation>
    <scope>NUCLEOTIDE SEQUENCE [LARGE SCALE GENOMIC DNA]</scope>
    <source>
        <strain evidence="3 4">EPR-M</strain>
    </source>
</reference>
<feature type="domain" description="Transposase IS801/IS1294" evidence="1">
    <location>
        <begin position="139"/>
        <end position="300"/>
    </location>
</feature>
<evidence type="ECO:0000259" key="1">
    <source>
        <dbReference type="Pfam" id="PF04986"/>
    </source>
</evidence>
<name>A0A1X0YBE5_9BACT</name>
<dbReference type="Pfam" id="PF14319">
    <property type="entry name" value="Zn_Tnp_IS91"/>
    <property type="match status" value="1"/>
</dbReference>
<dbReference type="PANTHER" id="PTHR37023:SF1">
    <property type="entry name" value="ISSOD25 TRANSPOSASE TNPA_ISSOD25"/>
    <property type="match status" value="1"/>
</dbReference>
<feature type="domain" description="Transposase zinc-binding" evidence="2">
    <location>
        <begin position="7"/>
        <end position="97"/>
    </location>
</feature>
<dbReference type="PANTHER" id="PTHR37023">
    <property type="entry name" value="TRANSPOSASE"/>
    <property type="match status" value="1"/>
</dbReference>
<dbReference type="GO" id="GO:0003677">
    <property type="term" value="F:DNA binding"/>
    <property type="evidence" value="ECO:0007669"/>
    <property type="project" value="InterPro"/>
</dbReference>
<dbReference type="Proteomes" id="UP000193136">
    <property type="component" value="Unassembled WGS sequence"/>
</dbReference>
<keyword evidence="4" id="KW-1185">Reference proteome</keyword>
<dbReference type="EMBL" id="NAAD01000003">
    <property type="protein sequence ID" value="ORJ62521.1"/>
    <property type="molecule type" value="Genomic_DNA"/>
</dbReference>